<keyword evidence="2" id="KW-1185">Reference proteome</keyword>
<name>A0A4Y2V785_ARAVE</name>
<dbReference type="AlphaFoldDB" id="A0A4Y2V785"/>
<comment type="caution">
    <text evidence="1">The sequence shown here is derived from an EMBL/GenBank/DDBJ whole genome shotgun (WGS) entry which is preliminary data.</text>
</comment>
<accession>A0A4Y2V785</accession>
<organism evidence="1 2">
    <name type="scientific">Araneus ventricosus</name>
    <name type="common">Orbweaver spider</name>
    <name type="synonym">Epeira ventricosa</name>
    <dbReference type="NCBI Taxonomy" id="182803"/>
    <lineage>
        <taxon>Eukaryota</taxon>
        <taxon>Metazoa</taxon>
        <taxon>Ecdysozoa</taxon>
        <taxon>Arthropoda</taxon>
        <taxon>Chelicerata</taxon>
        <taxon>Arachnida</taxon>
        <taxon>Araneae</taxon>
        <taxon>Araneomorphae</taxon>
        <taxon>Entelegynae</taxon>
        <taxon>Araneoidea</taxon>
        <taxon>Araneidae</taxon>
        <taxon>Araneus</taxon>
    </lineage>
</organism>
<reference evidence="1 2" key="1">
    <citation type="journal article" date="2019" name="Sci. Rep.">
        <title>Orb-weaving spider Araneus ventricosus genome elucidates the spidroin gene catalogue.</title>
        <authorList>
            <person name="Kono N."/>
            <person name="Nakamura H."/>
            <person name="Ohtoshi R."/>
            <person name="Moran D.A.P."/>
            <person name="Shinohara A."/>
            <person name="Yoshida Y."/>
            <person name="Fujiwara M."/>
            <person name="Mori M."/>
            <person name="Tomita M."/>
            <person name="Arakawa K."/>
        </authorList>
    </citation>
    <scope>NUCLEOTIDE SEQUENCE [LARGE SCALE GENOMIC DNA]</scope>
</reference>
<gene>
    <name evidence="1" type="ORF">AVEN_205991_1</name>
</gene>
<dbReference type="EMBL" id="BGPR01043751">
    <property type="protein sequence ID" value="GBO20402.1"/>
    <property type="molecule type" value="Genomic_DNA"/>
</dbReference>
<sequence length="129" mass="15173">MFSEHLNNDERIVRYFGRHGCKLCMKGKHVKFGYNLRILSSFDVYPSRIIPYQAVKQLRKQMWHDYEKKEKKSLPQPVVENWPSFAETPANHKIYKDNIFTSCDLLGLSEASVSLLREQLRKIEGQNAL</sequence>
<evidence type="ECO:0008006" key="3">
    <source>
        <dbReference type="Google" id="ProtNLM"/>
    </source>
</evidence>
<protein>
    <recommendedName>
        <fullName evidence="3">PiggyBac transposable element-derived protein domain-containing protein</fullName>
    </recommendedName>
</protein>
<evidence type="ECO:0000313" key="2">
    <source>
        <dbReference type="Proteomes" id="UP000499080"/>
    </source>
</evidence>
<dbReference type="OrthoDB" id="10057240at2759"/>
<proteinExistence type="predicted"/>
<evidence type="ECO:0000313" key="1">
    <source>
        <dbReference type="EMBL" id="GBO20402.1"/>
    </source>
</evidence>
<dbReference type="Proteomes" id="UP000499080">
    <property type="component" value="Unassembled WGS sequence"/>
</dbReference>